<sequence length="158" mass="18094">MRRSTKRTLWIIVPIVVAATFVWIAFAVRRGLVAAYCEWGTTCIIASYAEEHGGAPPATWDDLVGYEYHTQYLPTPRTIEYASSHVSVDFQALADFHAGRIDHLPSDVIQTTRGLDAHWINPKDQLERYFRDGERPHGSFNREYADTLRCYAETYPID</sequence>
<name>A0ABT0UH60_9BACT</name>
<organism evidence="2 3">
    <name type="scientific">Aporhodopirellula aestuarii</name>
    <dbReference type="NCBI Taxonomy" id="2950107"/>
    <lineage>
        <taxon>Bacteria</taxon>
        <taxon>Pseudomonadati</taxon>
        <taxon>Planctomycetota</taxon>
        <taxon>Planctomycetia</taxon>
        <taxon>Pirellulales</taxon>
        <taxon>Pirellulaceae</taxon>
        <taxon>Aporhodopirellula</taxon>
    </lineage>
</organism>
<keyword evidence="1" id="KW-0812">Transmembrane</keyword>
<protein>
    <submittedName>
        <fullName evidence="2">Uncharacterized protein</fullName>
    </submittedName>
</protein>
<reference evidence="2 3" key="1">
    <citation type="journal article" date="2022" name="Syst. Appl. Microbiol.">
        <title>Rhodopirellula aestuarii sp. nov., a novel member of the genus Rhodopirellula isolated from brackish sediments collected in the Tagus River estuary, Portugal.</title>
        <authorList>
            <person name="Vitorino I.R."/>
            <person name="Klimek D."/>
            <person name="Calusinska M."/>
            <person name="Lobo-da-Cunha A."/>
            <person name="Vasconcelos V."/>
            <person name="Lage O.M."/>
        </authorList>
    </citation>
    <scope>NUCLEOTIDE SEQUENCE [LARGE SCALE GENOMIC DNA]</scope>
    <source>
        <strain evidence="2 3">ICT_H3.1</strain>
    </source>
</reference>
<gene>
    <name evidence="2" type="ORF">NB063_31980</name>
</gene>
<evidence type="ECO:0000256" key="1">
    <source>
        <dbReference type="SAM" id="Phobius"/>
    </source>
</evidence>
<proteinExistence type="predicted"/>
<dbReference type="EMBL" id="JAMQBK010000153">
    <property type="protein sequence ID" value="MCM2375266.1"/>
    <property type="molecule type" value="Genomic_DNA"/>
</dbReference>
<feature type="transmembrane region" description="Helical" evidence="1">
    <location>
        <begin position="9"/>
        <end position="28"/>
    </location>
</feature>
<keyword evidence="1" id="KW-1133">Transmembrane helix</keyword>
<keyword evidence="1" id="KW-0472">Membrane</keyword>
<accession>A0ABT0UH60</accession>
<keyword evidence="3" id="KW-1185">Reference proteome</keyword>
<evidence type="ECO:0000313" key="3">
    <source>
        <dbReference type="Proteomes" id="UP001202961"/>
    </source>
</evidence>
<dbReference type="RefSeq" id="WP_250933896.1">
    <property type="nucleotide sequence ID" value="NZ_JAMQBK010000153.1"/>
</dbReference>
<comment type="caution">
    <text evidence="2">The sequence shown here is derived from an EMBL/GenBank/DDBJ whole genome shotgun (WGS) entry which is preliminary data.</text>
</comment>
<dbReference type="Proteomes" id="UP001202961">
    <property type="component" value="Unassembled WGS sequence"/>
</dbReference>
<evidence type="ECO:0000313" key="2">
    <source>
        <dbReference type="EMBL" id="MCM2375266.1"/>
    </source>
</evidence>